<protein>
    <submittedName>
        <fullName evidence="1">Uncharacterized protein</fullName>
    </submittedName>
</protein>
<name>A0A8D0R276_PIG</name>
<reference evidence="1" key="1">
    <citation type="submission" date="2025-08" db="UniProtKB">
        <authorList>
            <consortium name="Ensembl"/>
        </authorList>
    </citation>
    <scope>IDENTIFICATION</scope>
</reference>
<sequence length="105" mass="11338">GSSLSSGSPLIWIGEQGPTHTVPWELQVLGCKGQGRRGRTEQGGPSPPLHLPRLQPLLGSQLSGRTLEIIYSTEAPAPRGSQPWKIFSTSCFSWMYKGIGVILLL</sequence>
<accession>A0A8D0R276</accession>
<dbReference type="Ensembl" id="ENSSSCT00025023297.1">
    <property type="protein sequence ID" value="ENSSSCP00025009736.1"/>
    <property type="gene ID" value="ENSSSCG00025017250.1"/>
</dbReference>
<dbReference type="AlphaFoldDB" id="A0A8D0R276"/>
<organism evidence="1 2">
    <name type="scientific">Sus scrofa</name>
    <name type="common">Pig</name>
    <dbReference type="NCBI Taxonomy" id="9823"/>
    <lineage>
        <taxon>Eukaryota</taxon>
        <taxon>Metazoa</taxon>
        <taxon>Chordata</taxon>
        <taxon>Craniata</taxon>
        <taxon>Vertebrata</taxon>
        <taxon>Euteleostomi</taxon>
        <taxon>Mammalia</taxon>
        <taxon>Eutheria</taxon>
        <taxon>Laurasiatheria</taxon>
        <taxon>Artiodactyla</taxon>
        <taxon>Suina</taxon>
        <taxon>Suidae</taxon>
        <taxon>Sus</taxon>
    </lineage>
</organism>
<evidence type="ECO:0000313" key="2">
    <source>
        <dbReference type="Proteomes" id="UP000694727"/>
    </source>
</evidence>
<dbReference type="Proteomes" id="UP000694727">
    <property type="component" value="Unplaced"/>
</dbReference>
<proteinExistence type="predicted"/>
<evidence type="ECO:0000313" key="1">
    <source>
        <dbReference type="Ensembl" id="ENSSSCP00025009736.1"/>
    </source>
</evidence>